<dbReference type="AlphaFoldDB" id="Q9UHS7"/>
<name>Q9UHS7_HUMAN</name>
<proteinExistence type="evidence at transcript level"/>
<accession>Q9UHS7</accession>
<dbReference type="EMBL" id="AF118086">
    <property type="protein sequence ID" value="AAF22030.1"/>
    <property type="molecule type" value="mRNA"/>
</dbReference>
<sequence length="52" mass="6038">MPPRLANFCIFSRDGVFPCWPGWSQTPDLKWSTCLGLPKCWDLCPDRRGRIL</sequence>
<organism evidence="1">
    <name type="scientific">Homo sapiens</name>
    <name type="common">Human</name>
    <dbReference type="NCBI Taxonomy" id="9606"/>
    <lineage>
        <taxon>Eukaryota</taxon>
        <taxon>Metazoa</taxon>
        <taxon>Chordata</taxon>
        <taxon>Craniata</taxon>
        <taxon>Vertebrata</taxon>
        <taxon>Euteleostomi</taxon>
        <taxon>Mammalia</taxon>
        <taxon>Eutheria</taxon>
        <taxon>Euarchontoglires</taxon>
        <taxon>Primates</taxon>
        <taxon>Haplorrhini</taxon>
        <taxon>Catarrhini</taxon>
        <taxon>Hominidae</taxon>
        <taxon>Homo</taxon>
    </lineage>
</organism>
<protein>
    <submittedName>
        <fullName evidence="1">PRO1992</fullName>
    </submittedName>
</protein>
<reference evidence="1" key="1">
    <citation type="submission" date="1999-01" db="EMBL/GenBank/DDBJ databases">
        <title>Functional prediction of the coding sequences of 33 new genes deduced by analysis of cDNA clones from human fetal liver.</title>
        <authorList>
            <person name="Zhang C."/>
            <person name="Yu Y."/>
            <person name="Zhang S."/>
            <person name="Wei H."/>
            <person name="Zhou G."/>
            <person name="Bi J."/>
            <person name="Zhang Y."/>
            <person name="Liu M."/>
            <person name="He F."/>
        </authorList>
    </citation>
    <scope>NUCLEOTIDE SEQUENCE</scope>
    <source>
        <tissue evidence="1">Liver</tissue>
    </source>
</reference>
<evidence type="ECO:0000313" key="1">
    <source>
        <dbReference type="EMBL" id="AAF22030.1"/>
    </source>
</evidence>